<keyword evidence="2" id="KW-0548">Nucleotidyltransferase</keyword>
<dbReference type="InterPro" id="IPR000477">
    <property type="entry name" value="RT_dom"/>
</dbReference>
<proteinExistence type="predicted"/>
<feature type="non-terminal residue" evidence="8">
    <location>
        <position position="817"/>
    </location>
</feature>
<name>A0A9N7NZE4_STRHE</name>
<feature type="compositionally biased region" description="Polar residues" evidence="6">
    <location>
        <begin position="286"/>
        <end position="295"/>
    </location>
</feature>
<dbReference type="Gene3D" id="3.10.10.10">
    <property type="entry name" value="HIV Type 1 Reverse Transcriptase, subunit A, domain 1"/>
    <property type="match status" value="1"/>
</dbReference>
<dbReference type="CDD" id="cd01647">
    <property type="entry name" value="RT_LTR"/>
    <property type="match status" value="1"/>
</dbReference>
<dbReference type="InterPro" id="IPR043128">
    <property type="entry name" value="Rev_trsase/Diguanyl_cyclase"/>
</dbReference>
<keyword evidence="4" id="KW-0378">Hydrolase</keyword>
<feature type="non-terminal residue" evidence="8">
    <location>
        <position position="1"/>
    </location>
</feature>
<dbReference type="InterPro" id="IPR050951">
    <property type="entry name" value="Retrovirus_Pol_polyprotein"/>
</dbReference>
<keyword evidence="3" id="KW-0540">Nuclease</keyword>
<sequence>VFVRNSVIDFSPSMVNFVLGLAEGSSLAPLNDDLDEVAHTLTGGKHNKWLASGLFEKSLTPLANALQKIGASNWTSTSHKQFVTPTQALHRIMVDTGAYSSILYWTAFLKMGIDQSELRPCNDRITGFNGQATIPEGEITLPIELGGSGANGRRIMETFKVVKTASEYNAILGRKALYKLKAVVSIFHYSIKFPTENGTGVHYGNQREARECIMAIPSLEIHSVMMANKEEKPIDEPVAEPKRSNEQEVSSERPDNSAAKGYTNGRKRMREEPIEGPEEEDKYPMPTSSSANTLSPPRDGQDGKESEADQSTQEENDSCEEEDRTIDRGRRPGKEPIEEKDERDPRDQFKEKKPERAEPSEDTETIYLDEPACTKSLRIGRNMGEPIRSRLITFLIKNADVFAWTHEDMVGIDPSLACHSLRVDRTVNPIVQKRRKLGPERQGALEGEVIKLIDNRFVREAKYPVWVSNPVLVKKSSGTWRLCVDFSDLNRAFPKDSYLLPSIDYMVDAMSGHELMSFKDAYSGYHQIPMDPNDEEHTSFYSARGLYCYTMMPFGLKNAGATYQRLVNKMFADQIGRTMEVYVDDMLVKSVFANDHVSHLNEMFFILRDYSMVLNPKKCTFGVGSGKFLGYIVSQGGIEANPDKIKAILELKPPRSIREMQSLTGRLAALSRFISKSTDKCKPFFEAIKKNKKFEWTDECQHALDNIKESLVRPPVLQKPNPGEMLYLYLGVTPTAISAVLVREENLNQHPIYYTSKALHEAEVRYPQIEKLIFALVTASRKLRPYFLEHRVTVLSAYPIRQILHKPDTSGRMIKWA</sequence>
<evidence type="ECO:0000313" key="9">
    <source>
        <dbReference type="Proteomes" id="UP001153555"/>
    </source>
</evidence>
<keyword evidence="1" id="KW-0808">Transferase</keyword>
<feature type="compositionally biased region" description="Basic and acidic residues" evidence="6">
    <location>
        <begin position="325"/>
        <end position="359"/>
    </location>
</feature>
<evidence type="ECO:0000256" key="6">
    <source>
        <dbReference type="SAM" id="MobiDB-lite"/>
    </source>
</evidence>
<keyword evidence="9" id="KW-1185">Reference proteome</keyword>
<dbReference type="Gene3D" id="3.30.70.270">
    <property type="match status" value="2"/>
</dbReference>
<dbReference type="Pfam" id="PF17919">
    <property type="entry name" value="RT_RNaseH_2"/>
    <property type="match status" value="1"/>
</dbReference>
<dbReference type="Pfam" id="PF00078">
    <property type="entry name" value="RVT_1"/>
    <property type="match status" value="1"/>
</dbReference>
<feature type="domain" description="Reverse transcriptase" evidence="7">
    <location>
        <begin position="454"/>
        <end position="633"/>
    </location>
</feature>
<dbReference type="SUPFAM" id="SSF50630">
    <property type="entry name" value="Acid proteases"/>
    <property type="match status" value="1"/>
</dbReference>
<comment type="caution">
    <text evidence="8">The sequence shown here is derived from an EMBL/GenBank/DDBJ whole genome shotgun (WGS) entry which is preliminary data.</text>
</comment>
<dbReference type="OrthoDB" id="542221at2759"/>
<dbReference type="PROSITE" id="PS50878">
    <property type="entry name" value="RT_POL"/>
    <property type="match status" value="1"/>
</dbReference>
<protein>
    <recommendedName>
        <fullName evidence="7">Reverse transcriptase domain-containing protein</fullName>
    </recommendedName>
</protein>
<evidence type="ECO:0000256" key="5">
    <source>
        <dbReference type="ARBA" id="ARBA00023268"/>
    </source>
</evidence>
<dbReference type="Gene3D" id="3.10.20.370">
    <property type="match status" value="1"/>
</dbReference>
<accession>A0A9N7NZE4</accession>
<dbReference type="GO" id="GO:0016779">
    <property type="term" value="F:nucleotidyltransferase activity"/>
    <property type="evidence" value="ECO:0007669"/>
    <property type="project" value="UniProtKB-KW"/>
</dbReference>
<feature type="compositionally biased region" description="Basic and acidic residues" evidence="6">
    <location>
        <begin position="233"/>
        <end position="255"/>
    </location>
</feature>
<evidence type="ECO:0000256" key="4">
    <source>
        <dbReference type="ARBA" id="ARBA00022759"/>
    </source>
</evidence>
<feature type="region of interest" description="Disordered" evidence="6">
    <location>
        <begin position="233"/>
        <end position="364"/>
    </location>
</feature>
<reference evidence="8" key="1">
    <citation type="submission" date="2019-12" db="EMBL/GenBank/DDBJ databases">
        <authorList>
            <person name="Scholes J."/>
        </authorList>
    </citation>
    <scope>NUCLEOTIDE SEQUENCE</scope>
</reference>
<keyword evidence="4" id="KW-0255">Endonuclease</keyword>
<dbReference type="Proteomes" id="UP001153555">
    <property type="component" value="Unassembled WGS sequence"/>
</dbReference>
<dbReference type="GO" id="GO:0004519">
    <property type="term" value="F:endonuclease activity"/>
    <property type="evidence" value="ECO:0007669"/>
    <property type="project" value="UniProtKB-KW"/>
</dbReference>
<evidence type="ECO:0000259" key="7">
    <source>
        <dbReference type="PROSITE" id="PS50878"/>
    </source>
</evidence>
<evidence type="ECO:0000256" key="1">
    <source>
        <dbReference type="ARBA" id="ARBA00022679"/>
    </source>
</evidence>
<feature type="compositionally biased region" description="Acidic residues" evidence="6">
    <location>
        <begin position="312"/>
        <end position="324"/>
    </location>
</feature>
<dbReference type="InterPro" id="IPR041577">
    <property type="entry name" value="RT_RNaseH_2"/>
</dbReference>
<evidence type="ECO:0000256" key="2">
    <source>
        <dbReference type="ARBA" id="ARBA00022695"/>
    </source>
</evidence>
<dbReference type="PANTHER" id="PTHR37984">
    <property type="entry name" value="PROTEIN CBG26694"/>
    <property type="match status" value="1"/>
</dbReference>
<gene>
    <name evidence="8" type="ORF">SHERM_07454</name>
</gene>
<dbReference type="SUPFAM" id="SSF56672">
    <property type="entry name" value="DNA/RNA polymerases"/>
    <property type="match status" value="1"/>
</dbReference>
<organism evidence="8 9">
    <name type="scientific">Striga hermonthica</name>
    <name type="common">Purple witchweed</name>
    <name type="synonym">Buchnera hermonthica</name>
    <dbReference type="NCBI Taxonomy" id="68872"/>
    <lineage>
        <taxon>Eukaryota</taxon>
        <taxon>Viridiplantae</taxon>
        <taxon>Streptophyta</taxon>
        <taxon>Embryophyta</taxon>
        <taxon>Tracheophyta</taxon>
        <taxon>Spermatophyta</taxon>
        <taxon>Magnoliopsida</taxon>
        <taxon>eudicotyledons</taxon>
        <taxon>Gunneridae</taxon>
        <taxon>Pentapetalae</taxon>
        <taxon>asterids</taxon>
        <taxon>lamiids</taxon>
        <taxon>Lamiales</taxon>
        <taxon>Orobanchaceae</taxon>
        <taxon>Buchnereae</taxon>
        <taxon>Striga</taxon>
    </lineage>
</organism>
<dbReference type="EMBL" id="CACSLK010034108">
    <property type="protein sequence ID" value="CAA0841443.1"/>
    <property type="molecule type" value="Genomic_DNA"/>
</dbReference>
<dbReference type="Gene3D" id="2.40.70.10">
    <property type="entry name" value="Acid Proteases"/>
    <property type="match status" value="1"/>
</dbReference>
<dbReference type="PANTHER" id="PTHR37984:SF5">
    <property type="entry name" value="PROTEIN NYNRIN-LIKE"/>
    <property type="match status" value="1"/>
</dbReference>
<dbReference type="AlphaFoldDB" id="A0A9N7NZE4"/>
<keyword evidence="5" id="KW-0511">Multifunctional enzyme</keyword>
<evidence type="ECO:0000313" key="8">
    <source>
        <dbReference type="EMBL" id="CAA0841443.1"/>
    </source>
</evidence>
<dbReference type="InterPro" id="IPR043502">
    <property type="entry name" value="DNA/RNA_pol_sf"/>
</dbReference>
<dbReference type="InterPro" id="IPR021109">
    <property type="entry name" value="Peptidase_aspartic_dom_sf"/>
</dbReference>
<evidence type="ECO:0000256" key="3">
    <source>
        <dbReference type="ARBA" id="ARBA00022722"/>
    </source>
</evidence>